<dbReference type="SUPFAM" id="SSF53474">
    <property type="entry name" value="alpha/beta-Hydrolases"/>
    <property type="match status" value="1"/>
</dbReference>
<dbReference type="AlphaFoldDB" id="A0A077F9B0"/>
<gene>
    <name evidence="1" type="ORF">PSAKL28_18310</name>
</gene>
<dbReference type="InterPro" id="IPR029058">
    <property type="entry name" value="AB_hydrolase_fold"/>
</dbReference>
<organism evidence="1 2">
    <name type="scientific">Pseudomonas alkylphenolica</name>
    <dbReference type="NCBI Taxonomy" id="237609"/>
    <lineage>
        <taxon>Bacteria</taxon>
        <taxon>Pseudomonadati</taxon>
        <taxon>Pseudomonadota</taxon>
        <taxon>Gammaproteobacteria</taxon>
        <taxon>Pseudomonadales</taxon>
        <taxon>Pseudomonadaceae</taxon>
        <taxon>Pseudomonas</taxon>
    </lineage>
</organism>
<dbReference type="HOGENOM" id="CLU_074075_0_0_6"/>
<dbReference type="GO" id="GO:0016787">
    <property type="term" value="F:hydrolase activity"/>
    <property type="evidence" value="ECO:0007669"/>
    <property type="project" value="UniProtKB-KW"/>
</dbReference>
<dbReference type="Proteomes" id="UP000028931">
    <property type="component" value="Chromosome"/>
</dbReference>
<proteinExistence type="predicted"/>
<dbReference type="KEGG" id="palk:PSAKL28_18310"/>
<sequence length="303" mass="33089">MTAASLSPLRWAGVCLQGAALLFSAALSGCQSPRQALQALASSHGQHLEVLATTPFPLAMIASHKQQNAARLRIYLEGDGHAWATPTQPSIDPSPRQLLVAQLALDDPTPALYLGRPCQFVSVSSCTPEMWTNRRFSEEVIASLDQALDLLKARYRNQDFELVGYSGGAAVALLLATRRDDIAQLQTLAGNLSPTEWVRIHQLTPLRGSLEPLQYRQRLASIPQRHLFGSEDRVIPSAIEGFYRRQLGPAACLETLVIPGVSHETGWNQAWQRWREQPIKCALPAREGTAEGAEEGVAGSLSR</sequence>
<accession>A0A077F9B0</accession>
<name>A0A077F9B0_9PSED</name>
<protein>
    <submittedName>
        <fullName evidence="1">Alpha/beta hydrolase family protein</fullName>
    </submittedName>
</protein>
<reference evidence="1 2" key="1">
    <citation type="submission" date="2014-07" db="EMBL/GenBank/DDBJ databases">
        <authorList>
            <person name="Lee K."/>
            <person name="Lim J.Y."/>
            <person name="Hwang I."/>
        </authorList>
    </citation>
    <scope>NUCLEOTIDE SEQUENCE [LARGE SCALE GENOMIC DNA]</scope>
    <source>
        <strain evidence="1 2">KL28</strain>
    </source>
</reference>
<evidence type="ECO:0000313" key="1">
    <source>
        <dbReference type="EMBL" id="AIL61055.1"/>
    </source>
</evidence>
<dbReference type="EMBL" id="CP009048">
    <property type="protein sequence ID" value="AIL61055.1"/>
    <property type="molecule type" value="Genomic_DNA"/>
</dbReference>
<dbReference type="eggNOG" id="COG1073">
    <property type="taxonomic scope" value="Bacteria"/>
</dbReference>
<keyword evidence="1" id="KW-0378">Hydrolase</keyword>
<dbReference type="Gene3D" id="3.40.50.1820">
    <property type="entry name" value="alpha/beta hydrolase"/>
    <property type="match status" value="1"/>
</dbReference>
<dbReference type="RefSeq" id="WP_257011871.1">
    <property type="nucleotide sequence ID" value="NZ_CP009048.1"/>
</dbReference>
<evidence type="ECO:0000313" key="2">
    <source>
        <dbReference type="Proteomes" id="UP000028931"/>
    </source>
</evidence>